<protein>
    <recommendedName>
        <fullName evidence="5">Serine/threonine protein kinase</fullName>
    </recommendedName>
</protein>
<evidence type="ECO:0000313" key="3">
    <source>
        <dbReference type="EMBL" id="MFD0802455.1"/>
    </source>
</evidence>
<reference evidence="4" key="1">
    <citation type="journal article" date="2019" name="Int. J. Syst. Evol. Microbiol.">
        <title>The Global Catalogue of Microorganisms (GCM) 10K type strain sequencing project: providing services to taxonomists for standard genome sequencing and annotation.</title>
        <authorList>
            <consortium name="The Broad Institute Genomics Platform"/>
            <consortium name="The Broad Institute Genome Sequencing Center for Infectious Disease"/>
            <person name="Wu L."/>
            <person name="Ma J."/>
        </authorList>
    </citation>
    <scope>NUCLEOTIDE SEQUENCE [LARGE SCALE GENOMIC DNA]</scope>
    <source>
        <strain evidence="4">CCUG 63369</strain>
    </source>
</reference>
<feature type="transmembrane region" description="Helical" evidence="2">
    <location>
        <begin position="218"/>
        <end position="237"/>
    </location>
</feature>
<keyword evidence="4" id="KW-1185">Reference proteome</keyword>
<feature type="transmembrane region" description="Helical" evidence="2">
    <location>
        <begin position="287"/>
        <end position="308"/>
    </location>
</feature>
<feature type="region of interest" description="Disordered" evidence="1">
    <location>
        <begin position="1"/>
        <end position="120"/>
    </location>
</feature>
<dbReference type="Proteomes" id="UP001596956">
    <property type="component" value="Unassembled WGS sequence"/>
</dbReference>
<evidence type="ECO:0008006" key="5">
    <source>
        <dbReference type="Google" id="ProtNLM"/>
    </source>
</evidence>
<dbReference type="EMBL" id="JBHTHR010000478">
    <property type="protein sequence ID" value="MFD0802455.1"/>
    <property type="molecule type" value="Genomic_DNA"/>
</dbReference>
<gene>
    <name evidence="3" type="ORF">ACFQZU_14175</name>
</gene>
<feature type="non-terminal residue" evidence="3">
    <location>
        <position position="1"/>
    </location>
</feature>
<evidence type="ECO:0000256" key="2">
    <source>
        <dbReference type="SAM" id="Phobius"/>
    </source>
</evidence>
<sequence>GADQTRRGGGAGADQTYAAGAGGADQTHVAGSGGADQTRVGGADRTMRAEPEEARSPQQTSMLGTYEAEESQHAGPSTQYFNSTLRPEDFRDVLTPVEERPAARGSGRRSDGDRLDDYFGADGEDEHGGGYFGADHEARPLPWLMLIPVLVFLAGICLAVPVLGLIVGLLTAGVLSALDTVKAEHARRLQTRGPRSSDTMVVALSMPWALLRSLGTHLLYGLGYLLAGIVVGIVITLLTSDGTNTPNFVGSYAFTLVVVLSFLGPNGRGAVRQARAALDSATIRSPYVYWGVIVASVLLAMLVVSYGIGSAPSWWLMGSGPSGWTLFGG</sequence>
<feature type="compositionally biased region" description="Basic and acidic residues" evidence="1">
    <location>
        <begin position="86"/>
        <end position="117"/>
    </location>
</feature>
<feature type="transmembrane region" description="Helical" evidence="2">
    <location>
        <begin position="145"/>
        <end position="178"/>
    </location>
</feature>
<keyword evidence="2" id="KW-0812">Transmembrane</keyword>
<keyword evidence="2" id="KW-0472">Membrane</keyword>
<feature type="transmembrane region" description="Helical" evidence="2">
    <location>
        <begin position="249"/>
        <end position="266"/>
    </location>
</feature>
<feature type="compositionally biased region" description="Polar residues" evidence="1">
    <location>
        <begin position="74"/>
        <end position="85"/>
    </location>
</feature>
<feature type="compositionally biased region" description="Basic and acidic residues" evidence="1">
    <location>
        <begin position="45"/>
        <end position="55"/>
    </location>
</feature>
<accession>A0ABW3BHC8</accession>
<keyword evidence="2" id="KW-1133">Transmembrane helix</keyword>
<comment type="caution">
    <text evidence="3">The sequence shown here is derived from an EMBL/GenBank/DDBJ whole genome shotgun (WGS) entry which is preliminary data.</text>
</comment>
<name>A0ABW3BHC8_9ACTN</name>
<organism evidence="3 4">
    <name type="scientific">Streptomonospora algeriensis</name>
    <dbReference type="NCBI Taxonomy" id="995084"/>
    <lineage>
        <taxon>Bacteria</taxon>
        <taxon>Bacillati</taxon>
        <taxon>Actinomycetota</taxon>
        <taxon>Actinomycetes</taxon>
        <taxon>Streptosporangiales</taxon>
        <taxon>Nocardiopsidaceae</taxon>
        <taxon>Streptomonospora</taxon>
    </lineage>
</organism>
<evidence type="ECO:0000256" key="1">
    <source>
        <dbReference type="SAM" id="MobiDB-lite"/>
    </source>
</evidence>
<proteinExistence type="predicted"/>
<evidence type="ECO:0000313" key="4">
    <source>
        <dbReference type="Proteomes" id="UP001596956"/>
    </source>
</evidence>